<dbReference type="EMBL" id="JAAGMR010000336">
    <property type="protein sequence ID" value="NEB95818.1"/>
    <property type="molecule type" value="Genomic_DNA"/>
</dbReference>
<name>A0A7K3R0Y8_9ACTN</name>
<proteinExistence type="predicted"/>
<evidence type="ECO:0000259" key="2">
    <source>
        <dbReference type="Pfam" id="PF07228"/>
    </source>
</evidence>
<comment type="caution">
    <text evidence="3">The sequence shown here is derived from an EMBL/GenBank/DDBJ whole genome shotgun (WGS) entry which is preliminary data.</text>
</comment>
<protein>
    <submittedName>
        <fullName evidence="3">SpoIIE family protein phosphatase</fullName>
    </submittedName>
</protein>
<reference evidence="3 4" key="1">
    <citation type="submission" date="2020-01" db="EMBL/GenBank/DDBJ databases">
        <title>Insect and environment-associated Actinomycetes.</title>
        <authorList>
            <person name="Currrie C."/>
            <person name="Chevrette M."/>
            <person name="Carlson C."/>
            <person name="Stubbendieck R."/>
            <person name="Wendt-Pienkowski E."/>
        </authorList>
    </citation>
    <scope>NUCLEOTIDE SEQUENCE [LARGE SCALE GENOMIC DNA]</scope>
    <source>
        <strain evidence="3 4">SID7754</strain>
    </source>
</reference>
<dbReference type="Proteomes" id="UP000470520">
    <property type="component" value="Unassembled WGS sequence"/>
</dbReference>
<evidence type="ECO:0000313" key="4">
    <source>
        <dbReference type="Proteomes" id="UP000470520"/>
    </source>
</evidence>
<dbReference type="RefSeq" id="WP_164195078.1">
    <property type="nucleotide sequence ID" value="NZ_JAAGMR010000336.1"/>
</dbReference>
<accession>A0A7K3R0Y8</accession>
<dbReference type="Gene3D" id="3.60.40.10">
    <property type="entry name" value="PPM-type phosphatase domain"/>
    <property type="match status" value="1"/>
</dbReference>
<organism evidence="3 4">
    <name type="scientific">Streptomyces bauhiniae</name>
    <dbReference type="NCBI Taxonomy" id="2340725"/>
    <lineage>
        <taxon>Bacteria</taxon>
        <taxon>Bacillati</taxon>
        <taxon>Actinomycetota</taxon>
        <taxon>Actinomycetes</taxon>
        <taxon>Kitasatosporales</taxon>
        <taxon>Streptomycetaceae</taxon>
        <taxon>Streptomyces</taxon>
    </lineage>
</organism>
<dbReference type="InterPro" id="IPR001932">
    <property type="entry name" value="PPM-type_phosphatase-like_dom"/>
</dbReference>
<sequence length="138" mass="14379">MDASGTLVGAHLRPRPPTASGEAGGRQMTWTSAGHPAPLLDEHGAMVFPGLSTRPRTDHRQHLRPGSVLLPVTDGVVERPGQGMDQAIKEAGRTPAAHHGLGLPRILDGIAGRSLETTPGHDIALLALRPPLAQLAVS</sequence>
<dbReference type="InterPro" id="IPR036457">
    <property type="entry name" value="PPM-type-like_dom_sf"/>
</dbReference>
<evidence type="ECO:0000313" key="3">
    <source>
        <dbReference type="EMBL" id="NEB95818.1"/>
    </source>
</evidence>
<feature type="region of interest" description="Disordered" evidence="1">
    <location>
        <begin position="1"/>
        <end position="38"/>
    </location>
</feature>
<evidence type="ECO:0000256" key="1">
    <source>
        <dbReference type="SAM" id="MobiDB-lite"/>
    </source>
</evidence>
<feature type="domain" description="PPM-type phosphatase" evidence="2">
    <location>
        <begin position="24"/>
        <end position="129"/>
    </location>
</feature>
<gene>
    <name evidence="3" type="ORF">G3I21_29750</name>
</gene>
<dbReference type="AlphaFoldDB" id="A0A7K3R0Y8"/>
<dbReference type="Pfam" id="PF07228">
    <property type="entry name" value="SpoIIE"/>
    <property type="match status" value="1"/>
</dbReference>